<dbReference type="Gene3D" id="2.40.360.20">
    <property type="match status" value="1"/>
</dbReference>
<name>A0A504JDD2_9FLAO</name>
<dbReference type="AlphaFoldDB" id="A0A504JDD2"/>
<sequence length="239" mass="27050">MKSNFKITKAFRIIIVFTLFTVSLSIAQDCTDVSFMKKGAILEYTDYNKRGKPESTTVHETIEVSEDGSLVNAIIKATVVNTKDKKTFDTQYNVGCNNGLFSVDMIRFFDFNKLSEYNEKENLKFKIDGDVLEFPNGMKTGDHLDDGNITIKLNSNGFTLVTMAFNVFNRKIVGEEQITTPAGTFMCQKVTFDFDSKFGIINVKGSGVEWYYNNAMVVKSESYNKRGKLIGYHEITKVQ</sequence>
<evidence type="ECO:0000313" key="3">
    <source>
        <dbReference type="EMBL" id="TPN88724.1"/>
    </source>
</evidence>
<feature type="chain" id="PRO_5021466997" description="DUF3108 domain-containing protein" evidence="1">
    <location>
        <begin position="28"/>
        <end position="239"/>
    </location>
</feature>
<evidence type="ECO:0000313" key="4">
    <source>
        <dbReference type="Proteomes" id="UP000315540"/>
    </source>
</evidence>
<keyword evidence="1" id="KW-0732">Signal</keyword>
<protein>
    <recommendedName>
        <fullName evidence="2">DUF3108 domain-containing protein</fullName>
    </recommendedName>
</protein>
<proteinExistence type="predicted"/>
<dbReference type="Proteomes" id="UP000315540">
    <property type="component" value="Unassembled WGS sequence"/>
</dbReference>
<evidence type="ECO:0000256" key="1">
    <source>
        <dbReference type="SAM" id="SignalP"/>
    </source>
</evidence>
<organism evidence="3 4">
    <name type="scientific">Aquimarina algicola</name>
    <dbReference type="NCBI Taxonomy" id="2589995"/>
    <lineage>
        <taxon>Bacteria</taxon>
        <taxon>Pseudomonadati</taxon>
        <taxon>Bacteroidota</taxon>
        <taxon>Flavobacteriia</taxon>
        <taxon>Flavobacteriales</taxon>
        <taxon>Flavobacteriaceae</taxon>
        <taxon>Aquimarina</taxon>
    </lineage>
</organism>
<dbReference type="Pfam" id="PF21347">
    <property type="entry name" value="DUF3108_like"/>
    <property type="match status" value="1"/>
</dbReference>
<keyword evidence="4" id="KW-1185">Reference proteome</keyword>
<dbReference type="InterPro" id="IPR049279">
    <property type="entry name" value="DUF3108-like"/>
</dbReference>
<comment type="caution">
    <text evidence="3">The sequence shown here is derived from an EMBL/GenBank/DDBJ whole genome shotgun (WGS) entry which is preliminary data.</text>
</comment>
<feature type="signal peptide" evidence="1">
    <location>
        <begin position="1"/>
        <end position="27"/>
    </location>
</feature>
<dbReference type="EMBL" id="VFWZ01000001">
    <property type="protein sequence ID" value="TPN88724.1"/>
    <property type="molecule type" value="Genomic_DNA"/>
</dbReference>
<reference evidence="3 4" key="1">
    <citation type="submission" date="2019-06" db="EMBL/GenBank/DDBJ databases">
        <authorList>
            <person name="Meng X."/>
        </authorList>
    </citation>
    <scope>NUCLEOTIDE SEQUENCE [LARGE SCALE GENOMIC DNA]</scope>
    <source>
        <strain evidence="3 4">M625</strain>
    </source>
</reference>
<feature type="domain" description="DUF3108" evidence="2">
    <location>
        <begin position="37"/>
        <end position="234"/>
    </location>
</feature>
<gene>
    <name evidence="3" type="ORF">FHK87_00480</name>
</gene>
<dbReference type="RefSeq" id="WP_140588499.1">
    <property type="nucleotide sequence ID" value="NZ_VFWZ01000001.1"/>
</dbReference>
<evidence type="ECO:0000259" key="2">
    <source>
        <dbReference type="Pfam" id="PF21347"/>
    </source>
</evidence>
<dbReference type="OrthoDB" id="665223at2"/>
<accession>A0A504JDD2</accession>